<evidence type="ECO:0000256" key="16">
    <source>
        <dbReference type="ARBA" id="ARBA00023098"/>
    </source>
</evidence>
<evidence type="ECO:0000256" key="20">
    <source>
        <dbReference type="ARBA" id="ARBA00023411"/>
    </source>
</evidence>
<comment type="caution">
    <text evidence="36">The sequence shown here is derived from an EMBL/GenBank/DDBJ whole genome shotgun (WGS) entry which is preliminary data.</text>
</comment>
<dbReference type="Gene3D" id="1.10.238.110">
    <property type="entry name" value="Diacylglycerol kinase alpha"/>
    <property type="match status" value="1"/>
</dbReference>
<dbReference type="GO" id="GO:0046486">
    <property type="term" value="P:glycerolipid metabolic process"/>
    <property type="evidence" value="ECO:0007669"/>
    <property type="project" value="UniProtKB-UniPathway"/>
</dbReference>
<dbReference type="GO" id="GO:0005509">
    <property type="term" value="F:calcium ion binding"/>
    <property type="evidence" value="ECO:0007669"/>
    <property type="project" value="InterPro"/>
</dbReference>
<dbReference type="InterPro" id="IPR000756">
    <property type="entry name" value="Diacylglycerol_kin_accessory"/>
</dbReference>
<dbReference type="GO" id="GO:0008270">
    <property type="term" value="F:zinc ion binding"/>
    <property type="evidence" value="ECO:0007669"/>
    <property type="project" value="UniProtKB-KW"/>
</dbReference>
<evidence type="ECO:0000256" key="8">
    <source>
        <dbReference type="ARBA" id="ARBA00022737"/>
    </source>
</evidence>
<dbReference type="GO" id="GO:0047649">
    <property type="term" value="F:alkylglycerol kinase activity"/>
    <property type="evidence" value="ECO:0007669"/>
    <property type="project" value="UniProtKB-EC"/>
</dbReference>
<dbReference type="InterPro" id="IPR011992">
    <property type="entry name" value="EF-hand-dom_pair"/>
</dbReference>
<accession>A0A4Z2GVH1</accession>
<evidence type="ECO:0000256" key="24">
    <source>
        <dbReference type="ARBA" id="ARBA00034632"/>
    </source>
</evidence>
<dbReference type="InterPro" id="IPR018247">
    <property type="entry name" value="EF_Hand_1_Ca_BS"/>
</dbReference>
<evidence type="ECO:0000256" key="28">
    <source>
        <dbReference type="ARBA" id="ARBA00034647"/>
    </source>
</evidence>
<evidence type="ECO:0000256" key="12">
    <source>
        <dbReference type="ARBA" id="ARBA00022833"/>
    </source>
</evidence>
<dbReference type="SUPFAM" id="SSF111331">
    <property type="entry name" value="NAD kinase/diacylglycerol kinase-like"/>
    <property type="match status" value="1"/>
</dbReference>
<comment type="similarity">
    <text evidence="3 32">Belongs to the eukaryotic diacylglycerol kinase family.</text>
</comment>
<comment type="catalytic activity">
    <reaction evidence="23">
        <text>1-O-hexadecyl-2-(5Z,8Z,11Z,14Z-eicosatetraenoyl)-sn-glycerol + ATP = 1-O-hexadecyl-2-(5Z,8Z,11Z,14Z-eicosatetraenoyl)-sn-glycero-3-phosphate + ADP + H(+)</text>
        <dbReference type="Rhea" id="RHEA:40403"/>
        <dbReference type="ChEBI" id="CHEBI:15378"/>
        <dbReference type="ChEBI" id="CHEBI:30616"/>
        <dbReference type="ChEBI" id="CHEBI:77184"/>
        <dbReference type="ChEBI" id="CHEBI:77186"/>
        <dbReference type="ChEBI" id="CHEBI:456216"/>
    </reaction>
    <physiologicalReaction direction="left-to-right" evidence="23">
        <dbReference type="Rhea" id="RHEA:40404"/>
    </physiologicalReaction>
</comment>
<evidence type="ECO:0000256" key="7">
    <source>
        <dbReference type="ARBA" id="ARBA00022723"/>
    </source>
</evidence>
<feature type="domain" description="Phorbol-ester/DAG-type" evidence="33">
    <location>
        <begin position="416"/>
        <end position="466"/>
    </location>
</feature>
<dbReference type="PROSITE" id="PS50222">
    <property type="entry name" value="EF_HAND_2"/>
    <property type="match status" value="2"/>
</dbReference>
<dbReference type="CDD" id="cd20890">
    <property type="entry name" value="C1_DGKalpha_rpt2"/>
    <property type="match status" value="1"/>
</dbReference>
<dbReference type="GO" id="GO:0004143">
    <property type="term" value="F:ATP-dependent diacylglycerol kinase activity"/>
    <property type="evidence" value="ECO:0007669"/>
    <property type="project" value="UniProtKB-EC"/>
</dbReference>
<dbReference type="GO" id="GO:0005886">
    <property type="term" value="C:plasma membrane"/>
    <property type="evidence" value="ECO:0007669"/>
    <property type="project" value="TreeGrafter"/>
</dbReference>
<dbReference type="AlphaFoldDB" id="A0A4Z2GVH1"/>
<dbReference type="GO" id="GO:0007200">
    <property type="term" value="P:phospholipase C-activating G protein-coupled receptor signaling pathway"/>
    <property type="evidence" value="ECO:0007669"/>
    <property type="project" value="InterPro"/>
</dbReference>
<dbReference type="Pfam" id="PF00130">
    <property type="entry name" value="C1_1"/>
    <property type="match status" value="1"/>
</dbReference>
<proteinExistence type="inferred from homology"/>
<keyword evidence="10" id="KW-0863">Zinc-finger</keyword>
<dbReference type="Gene3D" id="3.40.50.10330">
    <property type="entry name" value="Probable inorganic polyphosphate/atp-NAD kinase, domain 1"/>
    <property type="match status" value="1"/>
</dbReference>
<dbReference type="Pfam" id="PF00781">
    <property type="entry name" value="DAGK_cat"/>
    <property type="match status" value="1"/>
</dbReference>
<keyword evidence="9 32" id="KW-0547">Nucleotide-binding</keyword>
<sequence>MQFLTVPHGVSRELQVQSWRNISVVSRLVLLLEIQREEEMWDVMLSSQTSSCVPCALLSGLIVEPNPSPLWSLECEVLCFTQSRALLSTNMMRRDGWRAECAECAESTEAALDGRIRCSLLLTAPHCSLLTPHCSALLITAPCSLLLTAPHCSALLPAHCSSLLLTAPHCSLLTAPHCSALLITAPCSLLLTAPHCSALLPAHCSALQHCAHFAGCRRLHWKLTATLTAGLQTATIPLRVKDVLREFDADGRLARHRHGECIDEEGFRLFLKTYLEVEDFPVDLCQRLFCSFQNSDPAHEDSAKEVFLKDVSCYFSLLEDGQPRDKLEFAFKLYDRDGNGVLDSSEVDRIIAQMMHAAEYLGWDVSELRPVLKDMMTAIDADSSGTVSLEEWVEGGMNNVPLLVLLGLKMAQKDGQHLWRMKHFNKPVYCNVCQSMLLGLRKQGLCCTCCKYTVHGRCANRNPAPCTRTYVKSKKETGVPAHDWVSGNCDSSKCEKCQKKIKSYQGLTGKHCVWCHTMRHDACADQEPTQCTCGPLRDHILPPWAIYPVMKISPVPNTHPLLVFVNPKSGGKQGERVLHKFQYLLNPRQVHNLCNGGPGPGLSFFRHLEDYRILVCGGDGTVGWILDAIDKANLLVRPPVAVLPLGTGNDLARCLRWGGGYDGEDLSRILKDIEGSSEVLMDRWSVQVIPDENQEKGDPVPYEIINNYFSIGVDASIAHRFHTMREKHPQKFNSRMKNKLWYFEFATSETISASCKKLHESLTIECSGTPLDLSSLSLEGIAVLNIPSMHGGSNLWGETKKGDTKGTASQEEPEVVVDPEVLKVTSQDLGDRRLEVVGLEGAMEMGQIYTGLKSAVRLAQTSQITIRVKKALPMQIDGEPWMQPPCTIHITHKNQASMLVAAQAKSSGFFNYK</sequence>
<dbReference type="PANTHER" id="PTHR11255">
    <property type="entry name" value="DIACYLGLYCEROL KINASE"/>
    <property type="match status" value="1"/>
</dbReference>
<keyword evidence="5" id="KW-0963">Cytoplasm</keyword>
<evidence type="ECO:0000256" key="29">
    <source>
        <dbReference type="ARBA" id="ARBA00045593"/>
    </source>
</evidence>
<evidence type="ECO:0000256" key="1">
    <source>
        <dbReference type="ARBA" id="ARBA00004514"/>
    </source>
</evidence>
<comment type="catalytic activity">
    <reaction evidence="26">
        <text>1-O-hexadecyl-2-(9Z-octadecenoyl)-sn-glycerol + ATP = 1-O-hexadecyl-2-(9Z-octadecenoyl)-sn-glycero-3-phosphate + ADP + H(+)</text>
        <dbReference type="Rhea" id="RHEA:40407"/>
        <dbReference type="ChEBI" id="CHEBI:15378"/>
        <dbReference type="ChEBI" id="CHEBI:30616"/>
        <dbReference type="ChEBI" id="CHEBI:77185"/>
        <dbReference type="ChEBI" id="CHEBI:77187"/>
        <dbReference type="ChEBI" id="CHEBI:456216"/>
    </reaction>
    <physiologicalReaction direction="left-to-right" evidence="26">
        <dbReference type="Rhea" id="RHEA:40408"/>
    </physiologicalReaction>
</comment>
<evidence type="ECO:0000256" key="18">
    <source>
        <dbReference type="ARBA" id="ARBA00023395"/>
    </source>
</evidence>
<evidence type="ECO:0000256" key="4">
    <source>
        <dbReference type="ARBA" id="ARBA00011245"/>
    </source>
</evidence>
<dbReference type="SMART" id="SM00046">
    <property type="entry name" value="DAGKc"/>
    <property type="match status" value="1"/>
</dbReference>
<dbReference type="Pfam" id="PF14513">
    <property type="entry name" value="DAG_kinase_N"/>
    <property type="match status" value="1"/>
</dbReference>
<evidence type="ECO:0000256" key="30">
    <source>
        <dbReference type="ARBA" id="ARBA00049500"/>
    </source>
</evidence>
<evidence type="ECO:0000256" key="22">
    <source>
        <dbReference type="ARBA" id="ARBA00034614"/>
    </source>
</evidence>
<evidence type="ECO:0000259" key="34">
    <source>
        <dbReference type="PROSITE" id="PS50146"/>
    </source>
</evidence>
<keyword evidence="13" id="KW-0106">Calcium</keyword>
<comment type="catalytic activity">
    <reaction evidence="17">
        <text>1,2-di-(9Z-octadecenoyl)-sn-glycerol + ATP = 1,2-di-(9Z-octadecenoyl)-sn-glycero-3-phosphate + ADP + H(+)</text>
        <dbReference type="Rhea" id="RHEA:40327"/>
        <dbReference type="ChEBI" id="CHEBI:15378"/>
        <dbReference type="ChEBI" id="CHEBI:30616"/>
        <dbReference type="ChEBI" id="CHEBI:52333"/>
        <dbReference type="ChEBI" id="CHEBI:74546"/>
        <dbReference type="ChEBI" id="CHEBI:456216"/>
    </reaction>
    <physiologicalReaction direction="left-to-right" evidence="17">
        <dbReference type="Rhea" id="RHEA:40328"/>
    </physiologicalReaction>
</comment>
<keyword evidence="14 32" id="KW-0067">ATP-binding</keyword>
<evidence type="ECO:0000256" key="10">
    <source>
        <dbReference type="ARBA" id="ARBA00022771"/>
    </source>
</evidence>
<dbReference type="FunFam" id="1.10.238.10:FF:000017">
    <property type="entry name" value="Diacylglycerol kinase"/>
    <property type="match status" value="1"/>
</dbReference>
<comment type="subcellular location">
    <subcellularLocation>
        <location evidence="1">Cytoplasm</location>
        <location evidence="1">Cytosol</location>
    </subcellularLocation>
</comment>
<evidence type="ECO:0000313" key="37">
    <source>
        <dbReference type="Proteomes" id="UP000314294"/>
    </source>
</evidence>
<feature type="domain" description="Phorbol-ester/DAG-type" evidence="33">
    <location>
        <begin position="481"/>
        <end position="531"/>
    </location>
</feature>
<keyword evidence="16" id="KW-0443">Lipid metabolism</keyword>
<dbReference type="PROSITE" id="PS00018">
    <property type="entry name" value="EF_HAND_1"/>
    <property type="match status" value="2"/>
</dbReference>
<evidence type="ECO:0000256" key="27">
    <source>
        <dbReference type="ARBA" id="ARBA00034642"/>
    </source>
</evidence>
<evidence type="ECO:0000256" key="23">
    <source>
        <dbReference type="ARBA" id="ARBA00034624"/>
    </source>
</evidence>
<comment type="catalytic activity">
    <reaction evidence="19">
        <text>1-octadecanoyl-2-(5Z,8Z,11Z,14Z-eicosatetraenoyl)-sn-glycerol + ATP = 1-octadecanoyl-2-(5Z,8Z,11Z,14Z-eicosatetraenoyl)-sn-glycero-3-phosphate + ADP + H(+)</text>
        <dbReference type="Rhea" id="RHEA:40323"/>
        <dbReference type="ChEBI" id="CHEBI:15378"/>
        <dbReference type="ChEBI" id="CHEBI:30616"/>
        <dbReference type="ChEBI" id="CHEBI:75728"/>
        <dbReference type="ChEBI" id="CHEBI:77091"/>
        <dbReference type="ChEBI" id="CHEBI:456216"/>
    </reaction>
    <physiologicalReaction direction="left-to-right" evidence="19">
        <dbReference type="Rhea" id="RHEA:40324"/>
    </physiologicalReaction>
</comment>
<keyword evidence="7" id="KW-0479">Metal-binding</keyword>
<evidence type="ECO:0000256" key="6">
    <source>
        <dbReference type="ARBA" id="ARBA00022679"/>
    </source>
</evidence>
<reference evidence="36 37" key="1">
    <citation type="submission" date="2019-03" db="EMBL/GenBank/DDBJ databases">
        <title>First draft genome of Liparis tanakae, snailfish: a comprehensive survey of snailfish specific genes.</title>
        <authorList>
            <person name="Kim W."/>
            <person name="Song I."/>
            <person name="Jeong J.-H."/>
            <person name="Kim D."/>
            <person name="Kim S."/>
            <person name="Ryu S."/>
            <person name="Song J.Y."/>
            <person name="Lee S.K."/>
        </authorList>
    </citation>
    <scope>NUCLEOTIDE SEQUENCE [LARGE SCALE GENOMIC DNA]</scope>
    <source>
        <tissue evidence="36">Muscle</tissue>
    </source>
</reference>
<evidence type="ECO:0000256" key="15">
    <source>
        <dbReference type="ARBA" id="ARBA00022990"/>
    </source>
</evidence>
<dbReference type="InterPro" id="IPR001206">
    <property type="entry name" value="Diacylglycerol_kinase_cat_dom"/>
</dbReference>
<dbReference type="GO" id="GO:0005829">
    <property type="term" value="C:cytosol"/>
    <property type="evidence" value="ECO:0007669"/>
    <property type="project" value="UniProtKB-SubCell"/>
</dbReference>
<dbReference type="SMART" id="SM00054">
    <property type="entry name" value="EFh"/>
    <property type="match status" value="2"/>
</dbReference>
<comment type="catalytic activity">
    <reaction evidence="27">
        <text>1-O-alkyl-2-acyl-sn-glycerol + ATP = 1-O-alkyl-2-acyl-sn-glycero-3-phosphate + ADP + H(+)</text>
        <dbReference type="Rhea" id="RHEA:44072"/>
        <dbReference type="ChEBI" id="CHEBI:15378"/>
        <dbReference type="ChEBI" id="CHEBI:30616"/>
        <dbReference type="ChEBI" id="CHEBI:52595"/>
        <dbReference type="ChEBI" id="CHEBI:73332"/>
        <dbReference type="ChEBI" id="CHEBI:456216"/>
    </reaction>
    <physiologicalReaction direction="left-to-right" evidence="27">
        <dbReference type="Rhea" id="RHEA:44073"/>
    </physiologicalReaction>
</comment>
<evidence type="ECO:0000259" key="35">
    <source>
        <dbReference type="PROSITE" id="PS50222"/>
    </source>
</evidence>
<dbReference type="FunFam" id="2.60.200.40:FF:000003">
    <property type="entry name" value="Diacylglycerol kinase"/>
    <property type="match status" value="1"/>
</dbReference>
<evidence type="ECO:0000256" key="31">
    <source>
        <dbReference type="ARBA" id="ARBA00060536"/>
    </source>
</evidence>
<dbReference type="SMART" id="SM00045">
    <property type="entry name" value="DAGKa"/>
    <property type="match status" value="1"/>
</dbReference>
<keyword evidence="12" id="KW-0862">Zinc</keyword>
<keyword evidence="6 32" id="KW-0808">Transferase</keyword>
<comment type="catalytic activity">
    <reaction evidence="30">
        <text>a 1-O-alkyl-sn-glycerol + ATP = a 1-O-alkyl-sn-glycero-3-phosphate + ADP + H(+)</text>
        <dbReference type="Rhea" id="RHEA:16937"/>
        <dbReference type="ChEBI" id="CHEBI:15378"/>
        <dbReference type="ChEBI" id="CHEBI:15850"/>
        <dbReference type="ChEBI" id="CHEBI:30616"/>
        <dbReference type="ChEBI" id="CHEBI:58014"/>
        <dbReference type="ChEBI" id="CHEBI:456216"/>
        <dbReference type="EC" id="2.7.1.93"/>
    </reaction>
    <physiologicalReaction direction="left-to-right" evidence="30">
        <dbReference type="Rhea" id="RHEA:16938"/>
    </physiologicalReaction>
</comment>
<dbReference type="CDD" id="cd20799">
    <property type="entry name" value="C1_DGK_typeI_rpt1"/>
    <property type="match status" value="1"/>
</dbReference>
<feature type="domain" description="EF-hand" evidence="35">
    <location>
        <begin position="367"/>
        <end position="402"/>
    </location>
</feature>
<dbReference type="InterPro" id="IPR047469">
    <property type="entry name" value="C1_DGKalpha_rpt2"/>
</dbReference>
<dbReference type="GO" id="GO:0005524">
    <property type="term" value="F:ATP binding"/>
    <property type="evidence" value="ECO:0007669"/>
    <property type="project" value="UniProtKB-KW"/>
</dbReference>
<comment type="catalytic activity">
    <reaction evidence="22">
        <text>1-O-hexadecyl-sn-glycerol + ATP = 1-O-hexadecyl-sn-glycero-3-phosphate + ADP + H(+)</text>
        <dbReference type="Rhea" id="RHEA:41672"/>
        <dbReference type="ChEBI" id="CHEBI:15378"/>
        <dbReference type="ChEBI" id="CHEBI:30616"/>
        <dbReference type="ChEBI" id="CHEBI:34115"/>
        <dbReference type="ChEBI" id="CHEBI:77580"/>
        <dbReference type="ChEBI" id="CHEBI:456216"/>
    </reaction>
    <physiologicalReaction direction="left-to-right" evidence="22">
        <dbReference type="Rhea" id="RHEA:41673"/>
    </physiologicalReaction>
</comment>
<dbReference type="InterPro" id="IPR016064">
    <property type="entry name" value="NAD/diacylglycerol_kinase_sf"/>
</dbReference>
<evidence type="ECO:0000256" key="21">
    <source>
        <dbReference type="ARBA" id="ARBA00034613"/>
    </source>
</evidence>
<dbReference type="EMBL" id="SRLO01000410">
    <property type="protein sequence ID" value="TNN57230.1"/>
    <property type="molecule type" value="Genomic_DNA"/>
</dbReference>
<evidence type="ECO:0000256" key="14">
    <source>
        <dbReference type="ARBA" id="ARBA00022840"/>
    </source>
</evidence>
<keyword evidence="11 32" id="KW-0418">Kinase</keyword>
<dbReference type="FunFam" id="3.30.60.20:FF:000060">
    <property type="entry name" value="Diacylglycerol kinase"/>
    <property type="match status" value="1"/>
</dbReference>
<dbReference type="PROSITE" id="PS00479">
    <property type="entry name" value="ZF_DAG_PE_1"/>
    <property type="match status" value="1"/>
</dbReference>
<dbReference type="Gene3D" id="2.60.200.40">
    <property type="match status" value="1"/>
</dbReference>
<dbReference type="Pfam" id="PF13499">
    <property type="entry name" value="EF-hand_7"/>
    <property type="match status" value="1"/>
</dbReference>
<dbReference type="Gene3D" id="3.30.60.20">
    <property type="match status" value="2"/>
</dbReference>
<evidence type="ECO:0000256" key="17">
    <source>
        <dbReference type="ARBA" id="ARBA00023371"/>
    </source>
</evidence>
<dbReference type="InterPro" id="IPR017438">
    <property type="entry name" value="ATP-NAD_kinase_N"/>
</dbReference>
<evidence type="ECO:0000256" key="26">
    <source>
        <dbReference type="ARBA" id="ARBA00034638"/>
    </source>
</evidence>
<dbReference type="InterPro" id="IPR046349">
    <property type="entry name" value="C1-like_sf"/>
</dbReference>
<feature type="domain" description="EF-hand" evidence="35">
    <location>
        <begin position="322"/>
        <end position="357"/>
    </location>
</feature>
<dbReference type="Proteomes" id="UP000314294">
    <property type="component" value="Unassembled WGS sequence"/>
</dbReference>
<comment type="catalytic activity">
    <reaction evidence="21">
        <text>2-(9Z-octadecenoyl)-glycerol + ATP = 2-(9Z-octadecenoyl)-sn-glycero-3-phosphate + ADP + H(+)</text>
        <dbReference type="Rhea" id="RHEA:63328"/>
        <dbReference type="ChEBI" id="CHEBI:15378"/>
        <dbReference type="ChEBI" id="CHEBI:30616"/>
        <dbReference type="ChEBI" id="CHEBI:73990"/>
        <dbReference type="ChEBI" id="CHEBI:77593"/>
        <dbReference type="ChEBI" id="CHEBI:456216"/>
    </reaction>
    <physiologicalReaction direction="left-to-right" evidence="21">
        <dbReference type="Rhea" id="RHEA:63329"/>
    </physiologicalReaction>
</comment>
<evidence type="ECO:0000256" key="2">
    <source>
        <dbReference type="ARBA" id="ARBA00005175"/>
    </source>
</evidence>
<gene>
    <name evidence="36" type="primary">Dgkb_0</name>
    <name evidence="36" type="ORF">EYF80_032564</name>
</gene>
<keyword evidence="15" id="KW-0007">Acetylation</keyword>
<dbReference type="PROSITE" id="PS50081">
    <property type="entry name" value="ZF_DAG_PE_2"/>
    <property type="match status" value="2"/>
</dbReference>
<dbReference type="PROSITE" id="PS50146">
    <property type="entry name" value="DAGK"/>
    <property type="match status" value="1"/>
</dbReference>
<dbReference type="CDD" id="cd00051">
    <property type="entry name" value="EFh"/>
    <property type="match status" value="1"/>
</dbReference>
<organism evidence="36 37">
    <name type="scientific">Liparis tanakae</name>
    <name type="common">Tanaka's snailfish</name>
    <dbReference type="NCBI Taxonomy" id="230148"/>
    <lineage>
        <taxon>Eukaryota</taxon>
        <taxon>Metazoa</taxon>
        <taxon>Chordata</taxon>
        <taxon>Craniata</taxon>
        <taxon>Vertebrata</taxon>
        <taxon>Euteleostomi</taxon>
        <taxon>Actinopterygii</taxon>
        <taxon>Neopterygii</taxon>
        <taxon>Teleostei</taxon>
        <taxon>Neoteleostei</taxon>
        <taxon>Acanthomorphata</taxon>
        <taxon>Eupercaria</taxon>
        <taxon>Perciformes</taxon>
        <taxon>Cottioidei</taxon>
        <taxon>Cottales</taxon>
        <taxon>Liparidae</taxon>
        <taxon>Liparis</taxon>
    </lineage>
</organism>
<dbReference type="PANTHER" id="PTHR11255:SF38">
    <property type="entry name" value="DIACYLGLYCEROL KINASE ALPHA"/>
    <property type="match status" value="1"/>
</dbReference>
<comment type="subunit">
    <text evidence="4">Monomer.</text>
</comment>
<dbReference type="SUPFAM" id="SSF57889">
    <property type="entry name" value="Cysteine-rich domain"/>
    <property type="match status" value="2"/>
</dbReference>
<dbReference type="SMART" id="SM00109">
    <property type="entry name" value="C1"/>
    <property type="match status" value="2"/>
</dbReference>
<name>A0A4Z2GVH1_9TELE</name>
<dbReference type="SUPFAM" id="SSF47473">
    <property type="entry name" value="EF-hand"/>
    <property type="match status" value="2"/>
</dbReference>
<dbReference type="UniPathway" id="UPA00230"/>
<evidence type="ECO:0000256" key="11">
    <source>
        <dbReference type="ARBA" id="ARBA00022777"/>
    </source>
</evidence>
<dbReference type="InterPro" id="IPR029477">
    <property type="entry name" value="DAG_kinase_typeI_N"/>
</dbReference>
<dbReference type="InterPro" id="IPR038199">
    <property type="entry name" value="DGK_typeI_N_sf"/>
</dbReference>
<dbReference type="EC" id="2.7.1.107" evidence="32"/>
<evidence type="ECO:0000256" key="32">
    <source>
        <dbReference type="RuleBase" id="RU361128"/>
    </source>
</evidence>
<keyword evidence="37" id="KW-1185">Reference proteome</keyword>
<evidence type="ECO:0000259" key="33">
    <source>
        <dbReference type="PROSITE" id="PS50081"/>
    </source>
</evidence>
<dbReference type="FunFam" id="3.40.50.10330:FF:000003">
    <property type="entry name" value="Diacylglycerol kinase"/>
    <property type="match status" value="1"/>
</dbReference>
<comment type="function">
    <text evidence="29">Diacylglycerol kinase that converts diacylglycerol/DAG into phosphatidic acid/phosphatidate/PA and regulates the respective levels of these two bioactive lipids. Thereby, acts as a central switch between the signaling pathways activated by these second messengers with different cellular targets and opposite effects in numerous biological processes. Also plays an important role in the biosynthesis of complex lipids. Can also phosphorylate 1-alkyl-2-acylglycerol in vitro as efficiently as diacylglycerol provided it contains an arachidonoyl group. Also involved in the production of alkyl-lysophosphatidic acid, another bioactive lipid, through the phosphorylation of 1-alkyl-2-acetyl glycerol.</text>
</comment>
<dbReference type="Pfam" id="PF00609">
    <property type="entry name" value="DAGK_acc"/>
    <property type="match status" value="1"/>
</dbReference>
<comment type="catalytic activity">
    <reaction evidence="24">
        <text>1,2-dihexadecanoyl-sn-glycerol + ATP = 1,2-dihexadecanoyl-sn-glycero-3-phosphate + ADP + H(+)</text>
        <dbReference type="Rhea" id="RHEA:63324"/>
        <dbReference type="ChEBI" id="CHEBI:15378"/>
        <dbReference type="ChEBI" id="CHEBI:30616"/>
        <dbReference type="ChEBI" id="CHEBI:72859"/>
        <dbReference type="ChEBI" id="CHEBI:82929"/>
        <dbReference type="ChEBI" id="CHEBI:456216"/>
    </reaction>
    <physiologicalReaction direction="left-to-right" evidence="24">
        <dbReference type="Rhea" id="RHEA:63325"/>
    </physiologicalReaction>
</comment>
<dbReference type="FunFam" id="1.10.238.110:FF:000006">
    <property type="entry name" value="Diacylglycerol kinase"/>
    <property type="match status" value="1"/>
</dbReference>
<dbReference type="OrthoDB" id="242257at2759"/>
<dbReference type="Gene3D" id="1.10.238.10">
    <property type="entry name" value="EF-hand"/>
    <property type="match status" value="1"/>
</dbReference>
<comment type="catalytic activity">
    <reaction evidence="28">
        <text>1-O-hexadecyl-2-acetyl-sn-glycerol + ATP = 1-O-hexadecyl-2-acetyl-sn-glycero-3-phosphate + ADP + H(+)</text>
        <dbReference type="Rhea" id="RHEA:41676"/>
        <dbReference type="ChEBI" id="CHEBI:15378"/>
        <dbReference type="ChEBI" id="CHEBI:30616"/>
        <dbReference type="ChEBI" id="CHEBI:75936"/>
        <dbReference type="ChEBI" id="CHEBI:78385"/>
        <dbReference type="ChEBI" id="CHEBI:456216"/>
    </reaction>
    <physiologicalReaction direction="left-to-right" evidence="28">
        <dbReference type="Rhea" id="RHEA:41677"/>
    </physiologicalReaction>
</comment>
<comment type="pathway">
    <text evidence="2">Lipid metabolism; glycerolipid metabolism.</text>
</comment>
<evidence type="ECO:0000256" key="19">
    <source>
        <dbReference type="ARBA" id="ARBA00023400"/>
    </source>
</evidence>
<protein>
    <recommendedName>
        <fullName evidence="32">Diacylglycerol kinase</fullName>
        <shortName evidence="32">DAG kinase</shortName>
        <ecNumber evidence="32">2.7.1.107</ecNumber>
    </recommendedName>
</protein>
<evidence type="ECO:0000256" key="5">
    <source>
        <dbReference type="ARBA" id="ARBA00022490"/>
    </source>
</evidence>
<dbReference type="InterPro" id="IPR037607">
    <property type="entry name" value="DGK"/>
</dbReference>
<comment type="pathway">
    <text evidence="31">Glycerolipid metabolism.</text>
</comment>
<comment type="catalytic activity">
    <reaction evidence="18">
        <text>1,2-didecanoyl-sn-glycerol + ATP = 1,2-didecanoyl-sn-glycero-3-phosphate + ADP + H(+)</text>
        <dbReference type="Rhea" id="RHEA:43428"/>
        <dbReference type="ChEBI" id="CHEBI:15378"/>
        <dbReference type="ChEBI" id="CHEBI:18155"/>
        <dbReference type="ChEBI" id="CHEBI:30616"/>
        <dbReference type="ChEBI" id="CHEBI:78227"/>
        <dbReference type="ChEBI" id="CHEBI:456216"/>
    </reaction>
    <physiologicalReaction direction="left-to-right" evidence="18">
        <dbReference type="Rhea" id="RHEA:43429"/>
    </physiologicalReaction>
</comment>
<evidence type="ECO:0000313" key="36">
    <source>
        <dbReference type="EMBL" id="TNN57230.1"/>
    </source>
</evidence>
<evidence type="ECO:0000256" key="9">
    <source>
        <dbReference type="ARBA" id="ARBA00022741"/>
    </source>
</evidence>
<comment type="catalytic activity">
    <reaction evidence="20">
        <text>a 1,2-diacyl-sn-glycerol + ATP = a 1,2-diacyl-sn-glycero-3-phosphate + ADP + H(+)</text>
        <dbReference type="Rhea" id="RHEA:10272"/>
        <dbReference type="ChEBI" id="CHEBI:15378"/>
        <dbReference type="ChEBI" id="CHEBI:17815"/>
        <dbReference type="ChEBI" id="CHEBI:30616"/>
        <dbReference type="ChEBI" id="CHEBI:58608"/>
        <dbReference type="ChEBI" id="CHEBI:456216"/>
        <dbReference type="EC" id="2.7.1.107"/>
    </reaction>
    <physiologicalReaction direction="left-to-right" evidence="20">
        <dbReference type="Rhea" id="RHEA:10273"/>
    </physiologicalReaction>
</comment>
<keyword evidence="8" id="KW-0677">Repeat</keyword>
<evidence type="ECO:0000256" key="3">
    <source>
        <dbReference type="ARBA" id="ARBA00009280"/>
    </source>
</evidence>
<feature type="domain" description="DAGKc" evidence="34">
    <location>
        <begin position="556"/>
        <end position="690"/>
    </location>
</feature>
<dbReference type="InterPro" id="IPR002219">
    <property type="entry name" value="PKC_DAG/PE"/>
</dbReference>
<evidence type="ECO:0000256" key="13">
    <source>
        <dbReference type="ARBA" id="ARBA00022837"/>
    </source>
</evidence>
<evidence type="ECO:0000256" key="25">
    <source>
        <dbReference type="ARBA" id="ARBA00034636"/>
    </source>
</evidence>
<dbReference type="InterPro" id="IPR002048">
    <property type="entry name" value="EF_hand_dom"/>
</dbReference>
<comment type="catalytic activity">
    <reaction evidence="25">
        <text>1-hexadecanoyl-2-(9Z-octadecenoyl)-sn-glycerol + ATP = 1-hexadecanoyl-2-(9Z-octadecenoyl)-sn-glycero-3-phosphate + ADP + H(+)</text>
        <dbReference type="Rhea" id="RHEA:43416"/>
        <dbReference type="ChEBI" id="CHEBI:15378"/>
        <dbReference type="ChEBI" id="CHEBI:30616"/>
        <dbReference type="ChEBI" id="CHEBI:64839"/>
        <dbReference type="ChEBI" id="CHEBI:75466"/>
        <dbReference type="ChEBI" id="CHEBI:456216"/>
    </reaction>
    <physiologicalReaction direction="left-to-right" evidence="25">
        <dbReference type="Rhea" id="RHEA:43417"/>
    </physiologicalReaction>
</comment>